<evidence type="ECO:0000313" key="11">
    <source>
        <dbReference type="EMBL" id="EFC41803.1"/>
    </source>
</evidence>
<keyword evidence="4" id="KW-0813">Transport</keyword>
<dbReference type="InParanoid" id="D2VMU6"/>
<organism evidence="12">
    <name type="scientific">Naegleria gruberi</name>
    <name type="common">Amoeba</name>
    <dbReference type="NCBI Taxonomy" id="5762"/>
    <lineage>
        <taxon>Eukaryota</taxon>
        <taxon>Discoba</taxon>
        <taxon>Heterolobosea</taxon>
        <taxon>Tetramitia</taxon>
        <taxon>Eutetramitia</taxon>
        <taxon>Vahlkampfiidae</taxon>
        <taxon>Naegleria</taxon>
    </lineage>
</organism>
<keyword evidence="5" id="KW-0679">Respiratory chain</keyword>
<evidence type="ECO:0000256" key="2">
    <source>
        <dbReference type="ARBA" id="ARBA00004443"/>
    </source>
</evidence>
<dbReference type="KEGG" id="ngr:NAEGRDRAFT_70265"/>
<evidence type="ECO:0000256" key="8">
    <source>
        <dbReference type="ARBA" id="ARBA00023128"/>
    </source>
</evidence>
<dbReference type="GeneID" id="8856003"/>
<comment type="subcellular location">
    <subcellularLocation>
        <location evidence="2">Mitochondrion inner membrane</location>
        <topology evidence="2">Peripheral membrane protein</topology>
        <orientation evidence="2">Matrix side</orientation>
    </subcellularLocation>
</comment>
<evidence type="ECO:0000256" key="5">
    <source>
        <dbReference type="ARBA" id="ARBA00022660"/>
    </source>
</evidence>
<dbReference type="Pfam" id="PF05047">
    <property type="entry name" value="L51_S25_CI-B8"/>
    <property type="match status" value="1"/>
</dbReference>
<keyword evidence="7" id="KW-0249">Electron transport</keyword>
<keyword evidence="12" id="KW-1185">Reference proteome</keyword>
<evidence type="ECO:0000259" key="10">
    <source>
        <dbReference type="SMART" id="SM00916"/>
    </source>
</evidence>
<keyword evidence="6" id="KW-0999">Mitochondrion inner membrane</keyword>
<reference evidence="11 12" key="1">
    <citation type="journal article" date="2010" name="Cell">
        <title>The genome of Naegleria gruberi illuminates early eukaryotic versatility.</title>
        <authorList>
            <person name="Fritz-Laylin L.K."/>
            <person name="Prochnik S.E."/>
            <person name="Ginger M.L."/>
            <person name="Dacks J.B."/>
            <person name="Carpenter M.L."/>
            <person name="Field M.C."/>
            <person name="Kuo A."/>
            <person name="Paredez A."/>
            <person name="Chapman J."/>
            <person name="Pham J."/>
            <person name="Shu S."/>
            <person name="Neupane R."/>
            <person name="Cipriano M."/>
            <person name="Mancuso J."/>
            <person name="Tu H."/>
            <person name="Salamov A."/>
            <person name="Lindquist E."/>
            <person name="Shapiro H."/>
            <person name="Lucas S."/>
            <person name="Grigoriev I.V."/>
            <person name="Cande W.Z."/>
            <person name="Fulton C."/>
            <person name="Rokhsar D.S."/>
            <person name="Dawson S.C."/>
        </authorList>
    </citation>
    <scope>NUCLEOTIDE SEQUENCE [LARGE SCALE GENOMIC DNA]</scope>
    <source>
        <strain evidence="11 12">NEG-M</strain>
    </source>
</reference>
<evidence type="ECO:0000256" key="9">
    <source>
        <dbReference type="ARBA" id="ARBA00023136"/>
    </source>
</evidence>
<evidence type="ECO:0000256" key="3">
    <source>
        <dbReference type="ARBA" id="ARBA00008939"/>
    </source>
</evidence>
<accession>D2VMU6</accession>
<gene>
    <name evidence="11" type="ORF">NAEGRDRAFT_70265</name>
</gene>
<keyword evidence="9" id="KW-0472">Membrane</keyword>
<dbReference type="EMBL" id="GG738883">
    <property type="protein sequence ID" value="EFC41803.1"/>
    <property type="molecule type" value="Genomic_DNA"/>
</dbReference>
<dbReference type="InterPro" id="IPR036249">
    <property type="entry name" value="Thioredoxin-like_sf"/>
</dbReference>
<dbReference type="SMART" id="SM00916">
    <property type="entry name" value="L51_S25_CI-B8"/>
    <property type="match status" value="1"/>
</dbReference>
<sequence length="125" mass="14655">MSWRGKVSKNIHQVVFYFCNKNTQSKGVRDFLTTNYSDIKALNPSTGLLIRETPDAEPFMMIERHYGAREKKDLKDLSQNDIENILKEVTLEAEKPKDTRPVHEKIADVVTEEFVRFHPEMPYRL</sequence>
<dbReference type="VEuPathDB" id="AmoebaDB:NAEGRDRAFT_70265"/>
<dbReference type="InterPro" id="IPR007741">
    <property type="entry name" value="Ribosomal_mL43/mS25/NADH_DH"/>
</dbReference>
<dbReference type="InterPro" id="IPR016464">
    <property type="entry name" value="NADH_Ub_cplx-1_asu_su-2"/>
</dbReference>
<feature type="domain" description="Ribosomal protein/NADH dehydrogenase" evidence="10">
    <location>
        <begin position="20"/>
        <end position="93"/>
    </location>
</feature>
<evidence type="ECO:0000256" key="4">
    <source>
        <dbReference type="ARBA" id="ARBA00022448"/>
    </source>
</evidence>
<protein>
    <submittedName>
        <fullName evidence="11">Predicted protein</fullName>
    </submittedName>
</protein>
<evidence type="ECO:0000256" key="7">
    <source>
        <dbReference type="ARBA" id="ARBA00022982"/>
    </source>
</evidence>
<dbReference type="PANTHER" id="PTHR12878:SF0">
    <property type="entry name" value="NADH DEHYDROGENASE [UBIQUINONE] 1 ALPHA SUBCOMPLEX SUBUNIT 2"/>
    <property type="match status" value="1"/>
</dbReference>
<dbReference type="Proteomes" id="UP000006671">
    <property type="component" value="Unassembled WGS sequence"/>
</dbReference>
<dbReference type="OrthoDB" id="10250268at2759"/>
<dbReference type="Gene3D" id="3.40.30.10">
    <property type="entry name" value="Glutaredoxin"/>
    <property type="match status" value="1"/>
</dbReference>
<keyword evidence="8" id="KW-0496">Mitochondrion</keyword>
<proteinExistence type="inferred from homology"/>
<evidence type="ECO:0000313" key="12">
    <source>
        <dbReference type="Proteomes" id="UP000006671"/>
    </source>
</evidence>
<dbReference type="STRING" id="5762.D2VMU6"/>
<dbReference type="SUPFAM" id="SSF52833">
    <property type="entry name" value="Thioredoxin-like"/>
    <property type="match status" value="1"/>
</dbReference>
<dbReference type="AlphaFoldDB" id="D2VMU6"/>
<dbReference type="PANTHER" id="PTHR12878">
    <property type="entry name" value="NADH-UBIQUINONE OXIDOREDUCTASE B8 SUBUNIT"/>
    <property type="match status" value="1"/>
</dbReference>
<dbReference type="RefSeq" id="XP_002674547.1">
    <property type="nucleotide sequence ID" value="XM_002674501.1"/>
</dbReference>
<dbReference type="GO" id="GO:0005743">
    <property type="term" value="C:mitochondrial inner membrane"/>
    <property type="evidence" value="ECO:0007669"/>
    <property type="project" value="UniProtKB-SubCell"/>
</dbReference>
<name>D2VMU6_NAEGR</name>
<evidence type="ECO:0000256" key="6">
    <source>
        <dbReference type="ARBA" id="ARBA00022792"/>
    </source>
</evidence>
<dbReference type="OMA" id="RECTGIQ"/>
<evidence type="ECO:0000256" key="1">
    <source>
        <dbReference type="ARBA" id="ARBA00003195"/>
    </source>
</evidence>
<comment type="function">
    <text evidence="1">Accessory subunit of the mitochondrial membrane respiratory chain NADH dehydrogenase (Complex I), that is believed not to be involved in catalysis. Complex I functions in the transfer of electrons from NADH to the respiratory chain. The immediate electron acceptor for the enzyme is believed to be ubiquinone.</text>
</comment>
<comment type="similarity">
    <text evidence="3">Belongs to the complex I NDUFA2 subunit family.</text>
</comment>
<dbReference type="eggNOG" id="KOG3446">
    <property type="taxonomic scope" value="Eukaryota"/>
</dbReference>